<dbReference type="Proteomes" id="UP000046392">
    <property type="component" value="Unplaced"/>
</dbReference>
<keyword evidence="1" id="KW-0472">Membrane</keyword>
<evidence type="ECO:0000256" key="1">
    <source>
        <dbReference type="SAM" id="Phobius"/>
    </source>
</evidence>
<proteinExistence type="predicted"/>
<reference evidence="3" key="1">
    <citation type="submission" date="2017-02" db="UniProtKB">
        <authorList>
            <consortium name="WormBaseParasite"/>
        </authorList>
    </citation>
    <scope>IDENTIFICATION</scope>
</reference>
<name>A0A0N5B5V8_STREA</name>
<keyword evidence="1" id="KW-0812">Transmembrane</keyword>
<dbReference type="WBParaSite" id="SPAL_0000145025.1">
    <property type="protein sequence ID" value="SPAL_0000145025.1"/>
    <property type="gene ID" value="SPAL_0000145025"/>
</dbReference>
<keyword evidence="2" id="KW-1185">Reference proteome</keyword>
<sequence>MKIILLIGVFLFLVSLVIWICLYRRLRKSKHESSRMHWLEAARLGHSIHVLREEKTALMDELKKVSLI</sequence>
<protein>
    <submittedName>
        <fullName evidence="3">Envelope stress response membrane protein PspB</fullName>
    </submittedName>
</protein>
<evidence type="ECO:0000313" key="2">
    <source>
        <dbReference type="Proteomes" id="UP000046392"/>
    </source>
</evidence>
<accession>A0A0N5B5V8</accession>
<feature type="transmembrane region" description="Helical" evidence="1">
    <location>
        <begin position="6"/>
        <end position="26"/>
    </location>
</feature>
<evidence type="ECO:0000313" key="3">
    <source>
        <dbReference type="WBParaSite" id="SPAL_0000145025.1"/>
    </source>
</evidence>
<keyword evidence="1" id="KW-1133">Transmembrane helix</keyword>
<dbReference type="AlphaFoldDB" id="A0A0N5B5V8"/>
<organism evidence="2 3">
    <name type="scientific">Strongyloides papillosus</name>
    <name type="common">Intestinal threadworm</name>
    <dbReference type="NCBI Taxonomy" id="174720"/>
    <lineage>
        <taxon>Eukaryota</taxon>
        <taxon>Metazoa</taxon>
        <taxon>Ecdysozoa</taxon>
        <taxon>Nematoda</taxon>
        <taxon>Chromadorea</taxon>
        <taxon>Rhabditida</taxon>
        <taxon>Tylenchina</taxon>
        <taxon>Panagrolaimomorpha</taxon>
        <taxon>Strongyloidoidea</taxon>
        <taxon>Strongyloididae</taxon>
        <taxon>Strongyloides</taxon>
    </lineage>
</organism>